<keyword evidence="1" id="KW-0614">Plasmid</keyword>
<name>A0ABZ1RXB0_9ACTN</name>
<dbReference type="Pfam" id="PF19450">
    <property type="entry name" value="DUF5988"/>
    <property type="match status" value="1"/>
</dbReference>
<organism evidence="1 2">
    <name type="scientific">Streptomyces goshikiensis</name>
    <dbReference type="NCBI Taxonomy" id="1942"/>
    <lineage>
        <taxon>Bacteria</taxon>
        <taxon>Bacillati</taxon>
        <taxon>Actinomycetota</taxon>
        <taxon>Actinomycetes</taxon>
        <taxon>Kitasatosporales</taxon>
        <taxon>Streptomycetaceae</taxon>
        <taxon>Streptomyces</taxon>
    </lineage>
</organism>
<accession>A0ABZ1RXB0</accession>
<dbReference type="EMBL" id="CP108058">
    <property type="protein sequence ID" value="WUO51492.1"/>
    <property type="molecule type" value="Genomic_DNA"/>
</dbReference>
<evidence type="ECO:0000313" key="1">
    <source>
        <dbReference type="EMBL" id="WUO51492.1"/>
    </source>
</evidence>
<protein>
    <submittedName>
        <fullName evidence="1">DUF5988 family protein</fullName>
    </submittedName>
</protein>
<gene>
    <name evidence="1" type="ORF">OHU17_37215</name>
</gene>
<keyword evidence="2" id="KW-1185">Reference proteome</keyword>
<sequence>MSELISVMLAGGPDWAPVVWSVKSVEGEPKVKILCGNAYEHFEFSGFHLVEGEQRPVYRWSCRTYVAE</sequence>
<dbReference type="InterPro" id="IPR046030">
    <property type="entry name" value="DUF5988"/>
</dbReference>
<dbReference type="Proteomes" id="UP001432075">
    <property type="component" value="Plasmid unnamed1"/>
</dbReference>
<reference evidence="1" key="1">
    <citation type="submission" date="2022-10" db="EMBL/GenBank/DDBJ databases">
        <title>The complete genomes of actinobacterial strains from the NBC collection.</title>
        <authorList>
            <person name="Joergensen T.S."/>
            <person name="Alvarez Arevalo M."/>
            <person name="Sterndorff E.B."/>
            <person name="Faurdal D."/>
            <person name="Vuksanovic O."/>
            <person name="Mourched A.-S."/>
            <person name="Charusanti P."/>
            <person name="Shaw S."/>
            <person name="Blin K."/>
            <person name="Weber T."/>
        </authorList>
    </citation>
    <scope>NUCLEOTIDE SEQUENCE</scope>
    <source>
        <strain evidence="1">NBC_00283</strain>
        <plasmid evidence="1">unnamed1</plasmid>
    </source>
</reference>
<geneLocation type="plasmid" evidence="1 2">
    <name>unnamed1</name>
</geneLocation>
<proteinExistence type="predicted"/>
<evidence type="ECO:0000313" key="2">
    <source>
        <dbReference type="Proteomes" id="UP001432075"/>
    </source>
</evidence>
<dbReference type="RefSeq" id="WP_100582122.1">
    <property type="nucleotide sequence ID" value="NZ_BMVE01000009.1"/>
</dbReference>